<dbReference type="EMBL" id="VSRR010088168">
    <property type="protein sequence ID" value="MPC91561.1"/>
    <property type="molecule type" value="Genomic_DNA"/>
</dbReference>
<protein>
    <submittedName>
        <fullName evidence="2">Uncharacterized protein</fullName>
    </submittedName>
</protein>
<feature type="region of interest" description="Disordered" evidence="1">
    <location>
        <begin position="85"/>
        <end position="104"/>
    </location>
</feature>
<comment type="caution">
    <text evidence="2">The sequence shown here is derived from an EMBL/GenBank/DDBJ whole genome shotgun (WGS) entry which is preliminary data.</text>
</comment>
<keyword evidence="3" id="KW-1185">Reference proteome</keyword>
<feature type="compositionally biased region" description="Gly residues" evidence="1">
    <location>
        <begin position="90"/>
        <end position="104"/>
    </location>
</feature>
<name>A0A5B7J1A0_PORTR</name>
<proteinExistence type="predicted"/>
<dbReference type="Proteomes" id="UP000324222">
    <property type="component" value="Unassembled WGS sequence"/>
</dbReference>
<evidence type="ECO:0000256" key="1">
    <source>
        <dbReference type="SAM" id="MobiDB-lite"/>
    </source>
</evidence>
<feature type="compositionally biased region" description="Acidic residues" evidence="1">
    <location>
        <begin position="38"/>
        <end position="48"/>
    </location>
</feature>
<feature type="region of interest" description="Disordered" evidence="1">
    <location>
        <begin position="1"/>
        <end position="55"/>
    </location>
</feature>
<evidence type="ECO:0000313" key="2">
    <source>
        <dbReference type="EMBL" id="MPC91561.1"/>
    </source>
</evidence>
<sequence>MRQAGEGGGRGGDRGKISLVNENRKKNKHKKEKTRTAEEEEEEEEEEEGGRRLQTIPTLLLHSFYAPAVTRDERITGKVFIYALREGRGGGDGGGGGGGGGGND</sequence>
<gene>
    <name evidence="2" type="ORF">E2C01_086606</name>
</gene>
<organism evidence="2 3">
    <name type="scientific">Portunus trituberculatus</name>
    <name type="common">Swimming crab</name>
    <name type="synonym">Neptunus trituberculatus</name>
    <dbReference type="NCBI Taxonomy" id="210409"/>
    <lineage>
        <taxon>Eukaryota</taxon>
        <taxon>Metazoa</taxon>
        <taxon>Ecdysozoa</taxon>
        <taxon>Arthropoda</taxon>
        <taxon>Crustacea</taxon>
        <taxon>Multicrustacea</taxon>
        <taxon>Malacostraca</taxon>
        <taxon>Eumalacostraca</taxon>
        <taxon>Eucarida</taxon>
        <taxon>Decapoda</taxon>
        <taxon>Pleocyemata</taxon>
        <taxon>Brachyura</taxon>
        <taxon>Eubrachyura</taxon>
        <taxon>Portunoidea</taxon>
        <taxon>Portunidae</taxon>
        <taxon>Portuninae</taxon>
        <taxon>Portunus</taxon>
    </lineage>
</organism>
<accession>A0A5B7J1A0</accession>
<feature type="compositionally biased region" description="Gly residues" evidence="1">
    <location>
        <begin position="1"/>
        <end position="10"/>
    </location>
</feature>
<evidence type="ECO:0000313" key="3">
    <source>
        <dbReference type="Proteomes" id="UP000324222"/>
    </source>
</evidence>
<reference evidence="2 3" key="1">
    <citation type="submission" date="2019-05" db="EMBL/GenBank/DDBJ databases">
        <title>Another draft genome of Portunus trituberculatus and its Hox gene families provides insights of decapod evolution.</title>
        <authorList>
            <person name="Jeong J.-H."/>
            <person name="Song I."/>
            <person name="Kim S."/>
            <person name="Choi T."/>
            <person name="Kim D."/>
            <person name="Ryu S."/>
            <person name="Kim W."/>
        </authorList>
    </citation>
    <scope>NUCLEOTIDE SEQUENCE [LARGE SCALE GENOMIC DNA]</scope>
    <source>
        <tissue evidence="2">Muscle</tissue>
    </source>
</reference>
<dbReference type="AlphaFoldDB" id="A0A5B7J1A0"/>